<protein>
    <submittedName>
        <fullName evidence="2">Uncharacterized protein</fullName>
    </submittedName>
</protein>
<feature type="compositionally biased region" description="Basic and acidic residues" evidence="1">
    <location>
        <begin position="140"/>
        <end position="165"/>
    </location>
</feature>
<gene>
    <name evidence="2" type="ORF">EGR_07953</name>
</gene>
<sequence>MAPLLVTTATCVCRDAPLKDKSLQEVAGNGLREANDPPSYKVKVTNSKVSFKSTSKGAKKLEPLEFQKVNDMYVIEESDVIAFSLSHKKDPTCLALKFNDTNSRKKFQTLANTSISNTKKSKSKEKKNKNKKEKKKKSKSKEAQQNKASEESKPESTLEPPRERSGNSTVTMSDVKASQRSRRPSSSRTINDEGRQYRRSPSVKDGSSVCSHCHQKLPNRMMASRIEYDPPHHLQSHSPRSQARSYNFSRSSSNGSVYYIGPRKMYHRSHIRDSPSDAWTNESTESLSTSITTTPTDGHFVKVDKVPYRTPVSYRKSSPRLKTSVLEPTSKRHNSKRSKSQPNVFYLWDSSSDEGDESDDYRSNSTSSDDSVSSYNNVIPSVEFARSKKIDKLLQELGKPGAIRLY</sequence>
<evidence type="ECO:0000256" key="1">
    <source>
        <dbReference type="SAM" id="MobiDB-lite"/>
    </source>
</evidence>
<dbReference type="EMBL" id="APAU02000091">
    <property type="protein sequence ID" value="EUB57204.1"/>
    <property type="molecule type" value="Genomic_DNA"/>
</dbReference>
<name>W6UUV9_ECHGR</name>
<dbReference type="KEGG" id="egl:EGR_07953"/>
<feature type="region of interest" description="Disordered" evidence="1">
    <location>
        <begin position="230"/>
        <end position="251"/>
    </location>
</feature>
<feature type="compositionally biased region" description="Low complexity" evidence="1">
    <location>
        <begin position="363"/>
        <end position="374"/>
    </location>
</feature>
<dbReference type="OMA" id="MYHRSHI"/>
<feature type="region of interest" description="Disordered" evidence="1">
    <location>
        <begin position="311"/>
        <end position="376"/>
    </location>
</feature>
<keyword evidence="3" id="KW-1185">Reference proteome</keyword>
<dbReference type="RefSeq" id="XP_024348400.1">
    <property type="nucleotide sequence ID" value="XM_024497202.1"/>
</dbReference>
<feature type="compositionally biased region" description="Basic residues" evidence="1">
    <location>
        <begin position="119"/>
        <end position="139"/>
    </location>
</feature>
<evidence type="ECO:0000313" key="2">
    <source>
        <dbReference type="EMBL" id="EUB57204.1"/>
    </source>
</evidence>
<reference evidence="2 3" key="1">
    <citation type="journal article" date="2013" name="Nat. Genet.">
        <title>The genome of the hydatid tapeworm Echinococcus granulosus.</title>
        <authorList>
            <person name="Zheng H."/>
            <person name="Zhang W."/>
            <person name="Zhang L."/>
            <person name="Zhang Z."/>
            <person name="Li J."/>
            <person name="Lu G."/>
            <person name="Zhu Y."/>
            <person name="Wang Y."/>
            <person name="Huang Y."/>
            <person name="Liu J."/>
            <person name="Kang H."/>
            <person name="Chen J."/>
            <person name="Wang L."/>
            <person name="Chen A."/>
            <person name="Yu S."/>
            <person name="Gao Z."/>
            <person name="Jin L."/>
            <person name="Gu W."/>
            <person name="Wang Z."/>
            <person name="Zhao L."/>
            <person name="Shi B."/>
            <person name="Wen H."/>
            <person name="Lin R."/>
            <person name="Jones M.K."/>
            <person name="Brejova B."/>
            <person name="Vinar T."/>
            <person name="Zhao G."/>
            <person name="McManus D.P."/>
            <person name="Chen Z."/>
            <person name="Zhou Y."/>
            <person name="Wang S."/>
        </authorList>
    </citation>
    <scope>NUCLEOTIDE SEQUENCE [LARGE SCALE GENOMIC DNA]</scope>
</reference>
<feature type="compositionally biased region" description="Polar residues" evidence="1">
    <location>
        <begin position="109"/>
        <end position="118"/>
    </location>
</feature>
<comment type="caution">
    <text evidence="2">The sequence shown here is derived from an EMBL/GenBank/DDBJ whole genome shotgun (WGS) entry which is preliminary data.</text>
</comment>
<feature type="region of interest" description="Disordered" evidence="1">
    <location>
        <begin position="109"/>
        <end position="212"/>
    </location>
</feature>
<dbReference type="AlphaFoldDB" id="W6UUV9"/>
<accession>W6UUV9</accession>
<feature type="compositionally biased region" description="Low complexity" evidence="1">
    <location>
        <begin position="241"/>
        <end position="251"/>
    </location>
</feature>
<dbReference type="Proteomes" id="UP000019149">
    <property type="component" value="Unassembled WGS sequence"/>
</dbReference>
<dbReference type="GeneID" id="36343668"/>
<organism evidence="2 3">
    <name type="scientific">Echinococcus granulosus</name>
    <name type="common">Hydatid tapeworm</name>
    <dbReference type="NCBI Taxonomy" id="6210"/>
    <lineage>
        <taxon>Eukaryota</taxon>
        <taxon>Metazoa</taxon>
        <taxon>Spiralia</taxon>
        <taxon>Lophotrochozoa</taxon>
        <taxon>Platyhelminthes</taxon>
        <taxon>Cestoda</taxon>
        <taxon>Eucestoda</taxon>
        <taxon>Cyclophyllidea</taxon>
        <taxon>Taeniidae</taxon>
        <taxon>Echinococcus</taxon>
        <taxon>Echinococcus granulosus group</taxon>
    </lineage>
</organism>
<dbReference type="OrthoDB" id="6264129at2759"/>
<dbReference type="CTD" id="36343668"/>
<proteinExistence type="predicted"/>
<evidence type="ECO:0000313" key="3">
    <source>
        <dbReference type="Proteomes" id="UP000019149"/>
    </source>
</evidence>